<comment type="catalytic activity">
    <reaction evidence="9">
        <text>L-lysyl-[histone] + acetyl-CoA = N(6)-acetyl-L-lysyl-[histone] + CoA + H(+)</text>
        <dbReference type="Rhea" id="RHEA:21992"/>
        <dbReference type="Rhea" id="RHEA-COMP:9845"/>
        <dbReference type="Rhea" id="RHEA-COMP:11338"/>
        <dbReference type="ChEBI" id="CHEBI:15378"/>
        <dbReference type="ChEBI" id="CHEBI:29969"/>
        <dbReference type="ChEBI" id="CHEBI:57287"/>
        <dbReference type="ChEBI" id="CHEBI:57288"/>
        <dbReference type="ChEBI" id="CHEBI:61930"/>
        <dbReference type="EC" id="2.3.1.48"/>
    </reaction>
    <physiologicalReaction direction="left-to-right" evidence="9">
        <dbReference type="Rhea" id="RHEA:21993"/>
    </physiologicalReaction>
</comment>
<dbReference type="AlphaFoldDB" id="A0A507B194"/>
<dbReference type="STRING" id="1093900.A0A507B194"/>
<evidence type="ECO:0000256" key="9">
    <source>
        <dbReference type="ARBA" id="ARBA00048940"/>
    </source>
</evidence>
<dbReference type="PROSITE" id="PS51728">
    <property type="entry name" value="RTT109_HAT"/>
    <property type="match status" value="1"/>
</dbReference>
<evidence type="ECO:0000313" key="11">
    <source>
        <dbReference type="EMBL" id="TPX13497.1"/>
    </source>
</evidence>
<keyword evidence="8" id="KW-0539">Nucleus</keyword>
<dbReference type="InterPro" id="IPR016849">
    <property type="entry name" value="Rtt109"/>
</dbReference>
<evidence type="ECO:0000256" key="6">
    <source>
        <dbReference type="ARBA" id="ARBA00023015"/>
    </source>
</evidence>
<evidence type="ECO:0000256" key="8">
    <source>
        <dbReference type="ARBA" id="ARBA00023242"/>
    </source>
</evidence>
<dbReference type="EMBL" id="SKBQ01000033">
    <property type="protein sequence ID" value="TPX13497.1"/>
    <property type="molecule type" value="Genomic_DNA"/>
</dbReference>
<gene>
    <name evidence="11" type="ORF">E0L32_005968</name>
</gene>
<dbReference type="Pfam" id="PF08214">
    <property type="entry name" value="HAT_KAT11"/>
    <property type="match status" value="1"/>
</dbReference>
<keyword evidence="3" id="KW-0808">Transferase</keyword>
<keyword evidence="5" id="KW-0007">Acetylation</keyword>
<evidence type="ECO:0000256" key="2">
    <source>
        <dbReference type="ARBA" id="ARBA00013184"/>
    </source>
</evidence>
<comment type="subcellular location">
    <subcellularLocation>
        <location evidence="1">Nucleus</location>
    </subcellularLocation>
</comment>
<protein>
    <recommendedName>
        <fullName evidence="2">histone acetyltransferase</fullName>
        <ecNumber evidence="2">2.3.1.48</ecNumber>
    </recommendedName>
</protein>
<dbReference type="GO" id="GO:0032931">
    <property type="term" value="F:histone H3K56 acetyltransferase activity"/>
    <property type="evidence" value="ECO:0007669"/>
    <property type="project" value="TreeGrafter"/>
</dbReference>
<reference evidence="11 12" key="1">
    <citation type="submission" date="2019-06" db="EMBL/GenBank/DDBJ databases">
        <title>Draft genome sequence of the filamentous fungus Phialemoniopsis curvata isolated from diesel fuel.</title>
        <authorList>
            <person name="Varaljay V.A."/>
            <person name="Lyon W.J."/>
            <person name="Crouch A.L."/>
            <person name="Drake C.E."/>
            <person name="Hollomon J.M."/>
            <person name="Nadeau L.J."/>
            <person name="Nunn H.S."/>
            <person name="Stevenson B.S."/>
            <person name="Bojanowski C.L."/>
            <person name="Crookes-Goodson W.J."/>
        </authorList>
    </citation>
    <scope>NUCLEOTIDE SEQUENCE [LARGE SCALE GENOMIC DNA]</scope>
    <source>
        <strain evidence="11 12">D216</strain>
    </source>
</reference>
<keyword evidence="12" id="KW-1185">Reference proteome</keyword>
<evidence type="ECO:0000313" key="12">
    <source>
        <dbReference type="Proteomes" id="UP000319257"/>
    </source>
</evidence>
<organism evidence="11 12">
    <name type="scientific">Thyridium curvatum</name>
    <dbReference type="NCBI Taxonomy" id="1093900"/>
    <lineage>
        <taxon>Eukaryota</taxon>
        <taxon>Fungi</taxon>
        <taxon>Dikarya</taxon>
        <taxon>Ascomycota</taxon>
        <taxon>Pezizomycotina</taxon>
        <taxon>Sordariomycetes</taxon>
        <taxon>Sordariomycetidae</taxon>
        <taxon>Thyridiales</taxon>
        <taxon>Thyridiaceae</taxon>
        <taxon>Thyridium</taxon>
    </lineage>
</organism>
<dbReference type="FunCoup" id="A0A507B194">
    <property type="interactions" value="23"/>
</dbReference>
<sequence length="585" mass="65053">MAKTLSVAPKQPQSCAALLEKLSSVLPKGHQFGIYHLSTPPTKTDALCHPPPDQRPDRTYCENHFLAVTIKSESKPSSSEPHADWRPVIVLALEIFIFTTAYSSIFFVSKADSTGYLHLLNLPKGTPSPIREVSSAFLAYLIDKRRRKGIQTTVNLFARAQDQYLFPGSIKNGGKHVLDDRGLVKWWCRVLDPLLEEQQQKQGSPWQVVKGYLLIPGLDHYETRAFIPRTATSAANWVLGHPLEKISHYCQEYDWVPPRCLIPKYPDDPKSRYRDELDEEASNKEQNSGAWRSVKTLEQFWEMMSFRQECSSGRMTGFIWVVFDPKDAEVNRGRVGGTPMPNGTPDQAPPGTPSRNRHALSSATPKSSPKKTFGSPSKQADLGRVEQKKKAKDKKKKKKILKGPIIPRQPRIKTRQRNYLVDRPVSSAYYYWPAEGRGQKIVDESDYKRCTELLLRLDFATLDKAAGSTRRWIEEVGMGSQWGLDVQGKMEMPPAAQGSGTAAGVVNNLSGLVRKKPIEGSEGQGQNGAGVNMLGAGLVRKKRKESTDGAEPNTDGSSHPAPSTAEEPKVNMLGAGMVRKKPKLA</sequence>
<evidence type="ECO:0000256" key="7">
    <source>
        <dbReference type="ARBA" id="ARBA00023163"/>
    </source>
</evidence>
<keyword evidence="4" id="KW-0227">DNA damage</keyword>
<dbReference type="GeneID" id="41973415"/>
<name>A0A507B194_9PEZI</name>
<feature type="compositionally biased region" description="Low complexity" evidence="10">
    <location>
        <begin position="361"/>
        <end position="372"/>
    </location>
</feature>
<evidence type="ECO:0000256" key="4">
    <source>
        <dbReference type="ARBA" id="ARBA00022763"/>
    </source>
</evidence>
<keyword evidence="7" id="KW-0804">Transcription</keyword>
<keyword evidence="6" id="KW-0805">Transcription regulation</keyword>
<dbReference type="SMART" id="SM01250">
    <property type="entry name" value="KAT11"/>
    <property type="match status" value="1"/>
</dbReference>
<accession>A0A507B194</accession>
<dbReference type="Proteomes" id="UP000319257">
    <property type="component" value="Unassembled WGS sequence"/>
</dbReference>
<dbReference type="InterPro" id="IPR013178">
    <property type="entry name" value="Histone_AcTrfase_Rtt109/CBP"/>
</dbReference>
<dbReference type="EC" id="2.3.1.48" evidence="2"/>
<dbReference type="GO" id="GO:0005634">
    <property type="term" value="C:nucleus"/>
    <property type="evidence" value="ECO:0007669"/>
    <property type="project" value="UniProtKB-SubCell"/>
</dbReference>
<proteinExistence type="predicted"/>
<feature type="region of interest" description="Disordered" evidence="10">
    <location>
        <begin position="517"/>
        <end position="585"/>
    </location>
</feature>
<dbReference type="InParanoid" id="A0A507B194"/>
<dbReference type="PANTHER" id="PTHR31571">
    <property type="entry name" value="ALTERED INHERITANCE OF MITOCHONDRIA PROTEIN 6"/>
    <property type="match status" value="1"/>
</dbReference>
<dbReference type="InterPro" id="IPR051236">
    <property type="entry name" value="HAT_RTT109-like"/>
</dbReference>
<dbReference type="GO" id="GO:0006355">
    <property type="term" value="P:regulation of DNA-templated transcription"/>
    <property type="evidence" value="ECO:0007669"/>
    <property type="project" value="InterPro"/>
</dbReference>
<feature type="region of interest" description="Disordered" evidence="10">
    <location>
        <begin position="331"/>
        <end position="414"/>
    </location>
</feature>
<evidence type="ECO:0000256" key="10">
    <source>
        <dbReference type="SAM" id="MobiDB-lite"/>
    </source>
</evidence>
<dbReference type="OrthoDB" id="3361892at2759"/>
<dbReference type="GO" id="GO:0006974">
    <property type="term" value="P:DNA damage response"/>
    <property type="evidence" value="ECO:0007669"/>
    <property type="project" value="UniProtKB-KW"/>
</dbReference>
<feature type="compositionally biased region" description="Basic residues" evidence="10">
    <location>
        <begin position="389"/>
        <end position="401"/>
    </location>
</feature>
<evidence type="ECO:0000256" key="1">
    <source>
        <dbReference type="ARBA" id="ARBA00004123"/>
    </source>
</evidence>
<evidence type="ECO:0000256" key="3">
    <source>
        <dbReference type="ARBA" id="ARBA00022679"/>
    </source>
</evidence>
<comment type="caution">
    <text evidence="11">The sequence shown here is derived from an EMBL/GenBank/DDBJ whole genome shotgun (WGS) entry which is preliminary data.</text>
</comment>
<dbReference type="RefSeq" id="XP_030995208.1">
    <property type="nucleotide sequence ID" value="XM_031140548.1"/>
</dbReference>
<dbReference type="PANTHER" id="PTHR31571:SF2">
    <property type="entry name" value="HISTONE ACETYLTRANSFERASE RTT109"/>
    <property type="match status" value="1"/>
</dbReference>
<evidence type="ECO:0000256" key="5">
    <source>
        <dbReference type="ARBA" id="ARBA00022990"/>
    </source>
</evidence>